<gene>
    <name evidence="8 12" type="primary">greA</name>
    <name evidence="12" type="ORF">LuPra_03202</name>
</gene>
<dbReference type="InterPro" id="IPR006359">
    <property type="entry name" value="Tscrpt_elong_fac_GreA"/>
</dbReference>
<dbReference type="SUPFAM" id="SSF46557">
    <property type="entry name" value="GreA transcript cleavage protein, N-terminal domain"/>
    <property type="match status" value="1"/>
</dbReference>
<dbReference type="InterPro" id="IPR023459">
    <property type="entry name" value="Tscrpt_elong_fac_GreA/B_fam"/>
</dbReference>
<dbReference type="Gene3D" id="3.10.50.30">
    <property type="entry name" value="Transcription elongation factor, GreA/GreB, C-terminal domain"/>
    <property type="match status" value="1"/>
</dbReference>
<evidence type="ECO:0000259" key="10">
    <source>
        <dbReference type="Pfam" id="PF01272"/>
    </source>
</evidence>
<dbReference type="FunFam" id="1.10.287.180:FF:000001">
    <property type="entry name" value="Transcription elongation factor GreA"/>
    <property type="match status" value="1"/>
</dbReference>
<dbReference type="EMBL" id="CP015136">
    <property type="protein sequence ID" value="AMY09975.1"/>
    <property type="molecule type" value="Genomic_DNA"/>
</dbReference>
<dbReference type="KEGG" id="abac:LuPra_03202"/>
<dbReference type="GO" id="GO:0070063">
    <property type="term" value="F:RNA polymerase binding"/>
    <property type="evidence" value="ECO:0007669"/>
    <property type="project" value="InterPro"/>
</dbReference>
<dbReference type="Pfam" id="PF03449">
    <property type="entry name" value="GreA_GreB_N"/>
    <property type="match status" value="1"/>
</dbReference>
<dbReference type="PATRIC" id="fig|1813736.3.peg.3405"/>
<dbReference type="InterPro" id="IPR022691">
    <property type="entry name" value="Tscrpt_elong_fac_GreA/B_N"/>
</dbReference>
<sequence length="155" mass="17301">MLEVKAQLLRKFEDEISALDRELKTELPKEIQRARELGDLRENAEYQAAKERQTFLQARIGMLKKRMADISLINLDKIPQGKVAFGSTVTLREEGEPVTYQLVMPEDADAAKGLISTASPIGRALLGKEVGDEVTVPTPNGQRSFELIKLVTIHD</sequence>
<reference evidence="12 13" key="1">
    <citation type="journal article" date="2016" name="Genome Announc.">
        <title>First Complete Genome Sequence of a Subdivision 6 Acidobacterium Strain.</title>
        <authorList>
            <person name="Huang S."/>
            <person name="Vieira S."/>
            <person name="Bunk B."/>
            <person name="Riedel T."/>
            <person name="Sproer C."/>
            <person name="Overmann J."/>
        </authorList>
    </citation>
    <scope>NUCLEOTIDE SEQUENCE [LARGE SCALE GENOMIC DNA]</scope>
    <source>
        <strain evidence="13">DSM 100886 HEG_-6_39</strain>
    </source>
</reference>
<dbReference type="Gene3D" id="1.10.287.180">
    <property type="entry name" value="Transcription elongation factor, GreA/GreB, N-terminal domain"/>
    <property type="match status" value="1"/>
</dbReference>
<evidence type="ECO:0000256" key="7">
    <source>
        <dbReference type="ARBA" id="ARBA00030776"/>
    </source>
</evidence>
<accession>A0A143PMZ6</accession>
<dbReference type="PANTHER" id="PTHR30437:SF4">
    <property type="entry name" value="TRANSCRIPTION ELONGATION FACTOR GREA"/>
    <property type="match status" value="1"/>
</dbReference>
<evidence type="ECO:0000313" key="12">
    <source>
        <dbReference type="EMBL" id="AMY09975.1"/>
    </source>
</evidence>
<evidence type="ECO:0000256" key="4">
    <source>
        <dbReference type="ARBA" id="ARBA00023125"/>
    </source>
</evidence>
<reference evidence="13" key="2">
    <citation type="submission" date="2016-04" db="EMBL/GenBank/DDBJ databases">
        <title>First Complete Genome Sequence of a Subdivision 6 Acidobacterium.</title>
        <authorList>
            <person name="Huang S."/>
            <person name="Vieira S."/>
            <person name="Bunk B."/>
            <person name="Riedel T."/>
            <person name="Sproeer C."/>
            <person name="Overmann J."/>
        </authorList>
    </citation>
    <scope>NUCLEOTIDE SEQUENCE [LARGE SCALE GENOMIC DNA]</scope>
    <source>
        <strain evidence="13">DSM 100886 HEG_-6_39</strain>
    </source>
</reference>
<dbReference type="Pfam" id="PF01272">
    <property type="entry name" value="GreA_GreB"/>
    <property type="match status" value="1"/>
</dbReference>
<dbReference type="InterPro" id="IPR028624">
    <property type="entry name" value="Tscrpt_elong_fac_GreA/B"/>
</dbReference>
<dbReference type="InterPro" id="IPR001437">
    <property type="entry name" value="Tscrpt_elong_fac_GreA/B_C"/>
</dbReference>
<evidence type="ECO:0000256" key="1">
    <source>
        <dbReference type="ARBA" id="ARBA00008213"/>
    </source>
</evidence>
<dbReference type="PROSITE" id="PS00829">
    <property type="entry name" value="GREAB_1"/>
    <property type="match status" value="1"/>
</dbReference>
<keyword evidence="5 8" id="KW-0804">Transcription</keyword>
<dbReference type="PIRSF" id="PIRSF006092">
    <property type="entry name" value="GreA_GreB"/>
    <property type="match status" value="1"/>
</dbReference>
<dbReference type="PANTHER" id="PTHR30437">
    <property type="entry name" value="TRANSCRIPTION ELONGATION FACTOR GREA"/>
    <property type="match status" value="1"/>
</dbReference>
<keyword evidence="4 8" id="KW-0238">DNA-binding</keyword>
<dbReference type="RefSeq" id="WP_234800414.1">
    <property type="nucleotide sequence ID" value="NZ_CP015136.1"/>
</dbReference>
<comment type="similarity">
    <text evidence="1 8 9">Belongs to the GreA/GreB family.</text>
</comment>
<dbReference type="Proteomes" id="UP000076079">
    <property type="component" value="Chromosome"/>
</dbReference>
<proteinExistence type="inferred from homology"/>
<comment type="function">
    <text evidence="6 8 9">Necessary for efficient RNA polymerase transcription elongation past template-encoded arresting sites. The arresting sites in DNA have the property of trapping a certain fraction of elongating RNA polymerases that pass through, resulting in locked ternary complexes. Cleavage of the nascent transcript by cleavage factors such as GreA or GreB allows the resumption of elongation from the new 3'terminus. GreA releases sequences of 2 to 3 nucleotides.</text>
</comment>
<feature type="domain" description="Transcription elongation factor GreA/GreB C-terminal" evidence="10">
    <location>
        <begin position="79"/>
        <end position="149"/>
    </location>
</feature>
<organism evidence="12 13">
    <name type="scientific">Luteitalea pratensis</name>
    <dbReference type="NCBI Taxonomy" id="1855912"/>
    <lineage>
        <taxon>Bacteria</taxon>
        <taxon>Pseudomonadati</taxon>
        <taxon>Acidobacteriota</taxon>
        <taxon>Vicinamibacteria</taxon>
        <taxon>Vicinamibacterales</taxon>
        <taxon>Vicinamibacteraceae</taxon>
        <taxon>Luteitalea</taxon>
    </lineage>
</organism>
<feature type="domain" description="Transcription elongation factor GreA/GreB N-terminal" evidence="11">
    <location>
        <begin position="9"/>
        <end position="69"/>
    </location>
</feature>
<dbReference type="GO" id="GO:0003677">
    <property type="term" value="F:DNA binding"/>
    <property type="evidence" value="ECO:0007669"/>
    <property type="project" value="UniProtKB-UniRule"/>
</dbReference>
<dbReference type="GO" id="GO:0032784">
    <property type="term" value="P:regulation of DNA-templated transcription elongation"/>
    <property type="evidence" value="ECO:0007669"/>
    <property type="project" value="UniProtKB-UniRule"/>
</dbReference>
<dbReference type="STRING" id="1855912.LuPra_03202"/>
<name>A0A143PMZ6_LUTPR</name>
<evidence type="ECO:0000256" key="8">
    <source>
        <dbReference type="HAMAP-Rule" id="MF_00105"/>
    </source>
</evidence>
<keyword evidence="3 8" id="KW-0805">Transcription regulation</keyword>
<keyword evidence="13" id="KW-1185">Reference proteome</keyword>
<dbReference type="InterPro" id="IPR036805">
    <property type="entry name" value="Tscrpt_elong_fac_GreA/B_N_sf"/>
</dbReference>
<dbReference type="GO" id="GO:0006354">
    <property type="term" value="P:DNA-templated transcription elongation"/>
    <property type="evidence" value="ECO:0007669"/>
    <property type="project" value="TreeGrafter"/>
</dbReference>
<evidence type="ECO:0000259" key="11">
    <source>
        <dbReference type="Pfam" id="PF03449"/>
    </source>
</evidence>
<evidence type="ECO:0000256" key="5">
    <source>
        <dbReference type="ARBA" id="ARBA00023163"/>
    </source>
</evidence>
<dbReference type="SUPFAM" id="SSF54534">
    <property type="entry name" value="FKBP-like"/>
    <property type="match status" value="1"/>
</dbReference>
<evidence type="ECO:0000256" key="9">
    <source>
        <dbReference type="RuleBase" id="RU000556"/>
    </source>
</evidence>
<dbReference type="NCBIfam" id="TIGR01462">
    <property type="entry name" value="greA"/>
    <property type="match status" value="1"/>
</dbReference>
<evidence type="ECO:0000256" key="6">
    <source>
        <dbReference type="ARBA" id="ARBA00024916"/>
    </source>
</evidence>
<evidence type="ECO:0000256" key="2">
    <source>
        <dbReference type="ARBA" id="ARBA00013729"/>
    </source>
</evidence>
<dbReference type="InterPro" id="IPR018151">
    <property type="entry name" value="TF_GreA/GreB_CS"/>
</dbReference>
<dbReference type="InterPro" id="IPR036953">
    <property type="entry name" value="GreA/GreB_C_sf"/>
</dbReference>
<dbReference type="FunFam" id="3.10.50.30:FF:000001">
    <property type="entry name" value="Transcription elongation factor GreA"/>
    <property type="match status" value="1"/>
</dbReference>
<evidence type="ECO:0000256" key="3">
    <source>
        <dbReference type="ARBA" id="ARBA00023015"/>
    </source>
</evidence>
<dbReference type="AlphaFoldDB" id="A0A143PMZ6"/>
<protein>
    <recommendedName>
        <fullName evidence="2 8">Transcription elongation factor GreA</fullName>
    </recommendedName>
    <alternativeName>
        <fullName evidence="7 8">Transcript cleavage factor GreA</fullName>
    </alternativeName>
</protein>
<dbReference type="PROSITE" id="PS00830">
    <property type="entry name" value="GREAB_2"/>
    <property type="match status" value="1"/>
</dbReference>
<evidence type="ECO:0000313" key="13">
    <source>
        <dbReference type="Proteomes" id="UP000076079"/>
    </source>
</evidence>
<dbReference type="HAMAP" id="MF_00105">
    <property type="entry name" value="GreA_GreB"/>
    <property type="match status" value="1"/>
</dbReference>